<keyword evidence="8" id="KW-0915">Sodium</keyword>
<comment type="catalytic activity">
    <reaction evidence="12">
        <text>L-proline(in) + Na(+)(in) = L-proline(out) + Na(+)(out)</text>
        <dbReference type="Rhea" id="RHEA:28967"/>
        <dbReference type="ChEBI" id="CHEBI:29101"/>
        <dbReference type="ChEBI" id="CHEBI:60039"/>
    </reaction>
</comment>
<evidence type="ECO:0000256" key="1">
    <source>
        <dbReference type="ARBA" id="ARBA00004651"/>
    </source>
</evidence>
<organism evidence="15 16">
    <name type="scientific">Thermococcus camini</name>
    <dbReference type="NCBI Taxonomy" id="2016373"/>
    <lineage>
        <taxon>Archaea</taxon>
        <taxon>Methanobacteriati</taxon>
        <taxon>Methanobacteriota</taxon>
        <taxon>Thermococci</taxon>
        <taxon>Thermococcales</taxon>
        <taxon>Thermococcaceae</taxon>
        <taxon>Thermococcus</taxon>
    </lineage>
</organism>
<dbReference type="AlphaFoldDB" id="A0A7G2DD31"/>
<evidence type="ECO:0000256" key="3">
    <source>
        <dbReference type="ARBA" id="ARBA00022448"/>
    </source>
</evidence>
<comment type="subcellular location">
    <subcellularLocation>
        <location evidence="1">Cell membrane</location>
        <topology evidence="1">Multi-pass membrane protein</topology>
    </subcellularLocation>
</comment>
<evidence type="ECO:0000256" key="10">
    <source>
        <dbReference type="ARBA" id="ARBA00023136"/>
    </source>
</evidence>
<feature type="transmembrane region" description="Helical" evidence="14">
    <location>
        <begin position="284"/>
        <end position="311"/>
    </location>
</feature>
<dbReference type="PANTHER" id="PTHR48086:SF3">
    <property type="entry name" value="SODIUM_PROLINE SYMPORTER"/>
    <property type="match status" value="1"/>
</dbReference>
<protein>
    <submittedName>
        <fullName evidence="15">Sodium:proline symporter</fullName>
    </submittedName>
</protein>
<evidence type="ECO:0000256" key="2">
    <source>
        <dbReference type="ARBA" id="ARBA00006434"/>
    </source>
</evidence>
<dbReference type="KEGG" id="tcq:TIRI35C_1748"/>
<dbReference type="EMBL" id="LR881183">
    <property type="protein sequence ID" value="CAD5244902.1"/>
    <property type="molecule type" value="Genomic_DNA"/>
</dbReference>
<keyword evidence="7 14" id="KW-1133">Transmembrane helix</keyword>
<keyword evidence="11" id="KW-0739">Sodium transport</keyword>
<keyword evidence="16" id="KW-1185">Reference proteome</keyword>
<dbReference type="NCBIfam" id="TIGR00813">
    <property type="entry name" value="sss"/>
    <property type="match status" value="1"/>
</dbReference>
<feature type="transmembrane region" description="Helical" evidence="14">
    <location>
        <begin position="73"/>
        <end position="99"/>
    </location>
</feature>
<accession>A0A7G2DD31</accession>
<evidence type="ECO:0000256" key="14">
    <source>
        <dbReference type="SAM" id="Phobius"/>
    </source>
</evidence>
<dbReference type="RefSeq" id="WP_246454739.1">
    <property type="nucleotide sequence ID" value="NZ_LR881183.1"/>
</dbReference>
<evidence type="ECO:0000256" key="9">
    <source>
        <dbReference type="ARBA" id="ARBA00023065"/>
    </source>
</evidence>
<evidence type="ECO:0000256" key="7">
    <source>
        <dbReference type="ARBA" id="ARBA00022989"/>
    </source>
</evidence>
<comment type="similarity">
    <text evidence="2 13">Belongs to the sodium:solute symporter (SSF) (TC 2.A.21) family.</text>
</comment>
<dbReference type="InterPro" id="IPR038377">
    <property type="entry name" value="Na/Glc_symporter_sf"/>
</dbReference>
<gene>
    <name evidence="15" type="ORF">TIRI35C_1748</name>
</gene>
<keyword evidence="3" id="KW-0813">Transport</keyword>
<proteinExistence type="inferred from homology"/>
<feature type="transmembrane region" description="Helical" evidence="14">
    <location>
        <begin position="129"/>
        <end position="147"/>
    </location>
</feature>
<dbReference type="PANTHER" id="PTHR48086">
    <property type="entry name" value="SODIUM/PROLINE SYMPORTER-RELATED"/>
    <property type="match status" value="1"/>
</dbReference>
<evidence type="ECO:0000256" key="4">
    <source>
        <dbReference type="ARBA" id="ARBA00022475"/>
    </source>
</evidence>
<evidence type="ECO:0000256" key="8">
    <source>
        <dbReference type="ARBA" id="ARBA00023053"/>
    </source>
</evidence>
<keyword evidence="10 14" id="KW-0472">Membrane</keyword>
<feature type="transmembrane region" description="Helical" evidence="14">
    <location>
        <begin position="167"/>
        <end position="185"/>
    </location>
</feature>
<evidence type="ECO:0000256" key="12">
    <source>
        <dbReference type="ARBA" id="ARBA00033708"/>
    </source>
</evidence>
<dbReference type="GO" id="GO:0015824">
    <property type="term" value="P:proline transport"/>
    <property type="evidence" value="ECO:0007669"/>
    <property type="project" value="InterPro"/>
</dbReference>
<name>A0A7G2DD31_9EURY</name>
<feature type="transmembrane region" description="Helical" evidence="14">
    <location>
        <begin position="440"/>
        <end position="458"/>
    </location>
</feature>
<evidence type="ECO:0000256" key="5">
    <source>
        <dbReference type="ARBA" id="ARBA00022692"/>
    </source>
</evidence>
<feature type="transmembrane region" description="Helical" evidence="14">
    <location>
        <begin position="331"/>
        <end position="360"/>
    </location>
</feature>
<dbReference type="GO" id="GO:0005298">
    <property type="term" value="F:proline:sodium symporter activity"/>
    <property type="evidence" value="ECO:0007669"/>
    <property type="project" value="InterPro"/>
</dbReference>
<feature type="transmembrane region" description="Helical" evidence="14">
    <location>
        <begin position="464"/>
        <end position="485"/>
    </location>
</feature>
<dbReference type="GO" id="GO:0031402">
    <property type="term" value="F:sodium ion binding"/>
    <property type="evidence" value="ECO:0007669"/>
    <property type="project" value="InterPro"/>
</dbReference>
<keyword evidence="6" id="KW-0769">Symport</keyword>
<dbReference type="Proteomes" id="UP000516304">
    <property type="component" value="Chromosome TIRI35C"/>
</dbReference>
<feature type="transmembrane region" description="Helical" evidence="14">
    <location>
        <begin position="236"/>
        <end position="263"/>
    </location>
</feature>
<feature type="transmembrane region" description="Helical" evidence="14">
    <location>
        <begin position="12"/>
        <end position="30"/>
    </location>
</feature>
<dbReference type="InterPro" id="IPR011851">
    <property type="entry name" value="Na/Pro_symporter"/>
</dbReference>
<evidence type="ECO:0000256" key="13">
    <source>
        <dbReference type="RuleBase" id="RU362091"/>
    </source>
</evidence>
<dbReference type="PROSITE" id="PS50283">
    <property type="entry name" value="NA_SOLUT_SYMP_3"/>
    <property type="match status" value="1"/>
</dbReference>
<dbReference type="Gene3D" id="1.20.1730.10">
    <property type="entry name" value="Sodium/glucose cotransporter"/>
    <property type="match status" value="1"/>
</dbReference>
<keyword evidence="5 14" id="KW-0812">Transmembrane</keyword>
<dbReference type="InterPro" id="IPR001734">
    <property type="entry name" value="Na/solute_symporter"/>
</dbReference>
<sequence>MSGDSIVEGQTQILLVLVLYLLFLIGFGVYQGRKAKSGKDFAIAGRQLPGWIAALSERATGESAWALLGLPGFAYAAGLSAIWVAVGCVAGIIVAWTVFAGRLRREAEKYDATTFIDYIAKRHSDAEKWIRILGSVTVVFFFFFYVGAQFLGGGKTLNALFGVDPKIGMLITAVIILPYTVLGGLKSVAYTDTVQAIVMILTLTIAPIVGLVYIANHPDVFAHSVSSALEMSGPEYSTILGGLVGGAAFVFVIAEFSWFFGYLGGMPQLSIRFMAIKDEKNARLARNVGVSWTVLAYIGALLIGWIGIAIFGPTGLEDQEAVMPSVMLKLFPPFLAAIFITGAIAAMLSTADSLLILSATELSENLLRPFVYKDDFDPKRSLRLSRITTVALGVIALVTAYLVPSKLIYTIVGYTWAGIGDTFSVIVIMTLFWKRFHGRAVPPTIVTGLLFTIFWISSGLEKVVSARLMTFIVTAVIAVIATYALKPKEASATA</sequence>
<reference evidence="15 16" key="1">
    <citation type="submission" date="2020-09" db="EMBL/GenBank/DDBJ databases">
        <authorList>
            <person name="Courtine D."/>
        </authorList>
    </citation>
    <scope>NUCLEOTIDE SEQUENCE [LARGE SCALE GENOMIC DNA]</scope>
    <source>
        <strain evidence="15 16">IRI35c</strain>
    </source>
</reference>
<feature type="transmembrane region" description="Helical" evidence="14">
    <location>
        <begin position="381"/>
        <end position="402"/>
    </location>
</feature>
<keyword evidence="4" id="KW-1003">Cell membrane</keyword>
<evidence type="ECO:0000313" key="15">
    <source>
        <dbReference type="EMBL" id="CAD5244902.1"/>
    </source>
</evidence>
<dbReference type="GO" id="GO:0005886">
    <property type="term" value="C:plasma membrane"/>
    <property type="evidence" value="ECO:0007669"/>
    <property type="project" value="UniProtKB-SubCell"/>
</dbReference>
<dbReference type="GeneID" id="58919490"/>
<evidence type="ECO:0000256" key="6">
    <source>
        <dbReference type="ARBA" id="ARBA00022847"/>
    </source>
</evidence>
<feature type="transmembrane region" description="Helical" evidence="14">
    <location>
        <begin position="408"/>
        <end position="433"/>
    </location>
</feature>
<keyword evidence="9" id="KW-0406">Ion transport</keyword>
<evidence type="ECO:0000313" key="16">
    <source>
        <dbReference type="Proteomes" id="UP000516304"/>
    </source>
</evidence>
<dbReference type="InterPro" id="IPR050277">
    <property type="entry name" value="Sodium:Solute_Symporter"/>
</dbReference>
<evidence type="ECO:0000256" key="11">
    <source>
        <dbReference type="ARBA" id="ARBA00023201"/>
    </source>
</evidence>
<dbReference type="Pfam" id="PF00474">
    <property type="entry name" value="SSF"/>
    <property type="match status" value="1"/>
</dbReference>
<dbReference type="CDD" id="cd11475">
    <property type="entry name" value="SLC5sbd_PutP"/>
    <property type="match status" value="1"/>
</dbReference>
<feature type="transmembrane region" description="Helical" evidence="14">
    <location>
        <begin position="197"/>
        <end position="216"/>
    </location>
</feature>